<dbReference type="UniPathway" id="UPA00196"/>
<evidence type="ECO:0000256" key="4">
    <source>
        <dbReference type="SAM" id="Phobius"/>
    </source>
</evidence>
<evidence type="ECO:0000256" key="2">
    <source>
        <dbReference type="ARBA" id="ARBA00009610"/>
    </source>
</evidence>
<reference evidence="6 7" key="1">
    <citation type="journal article" date="2018" name="MBio">
        <title>Comparative Genomics Reveals the Core Gene Toolbox for the Fungus-Insect Symbiosis.</title>
        <authorList>
            <person name="Wang Y."/>
            <person name="Stata M."/>
            <person name="Wang W."/>
            <person name="Stajich J.E."/>
            <person name="White M.M."/>
            <person name="Moncalvo J.M."/>
        </authorList>
    </citation>
    <scope>NUCLEOTIDE SEQUENCE [LARGE SCALE GENOMIC DNA]</scope>
    <source>
        <strain evidence="6 7">AUS-77-4</strain>
    </source>
</reference>
<evidence type="ECO:0000313" key="7">
    <source>
        <dbReference type="Proteomes" id="UP000245699"/>
    </source>
</evidence>
<organism evidence="6 7">
    <name type="scientific">Furculomyces boomerangus</name>
    <dbReference type="NCBI Taxonomy" id="61424"/>
    <lineage>
        <taxon>Eukaryota</taxon>
        <taxon>Fungi</taxon>
        <taxon>Fungi incertae sedis</taxon>
        <taxon>Zoopagomycota</taxon>
        <taxon>Kickxellomycotina</taxon>
        <taxon>Harpellomycetes</taxon>
        <taxon>Harpellales</taxon>
        <taxon>Harpellaceae</taxon>
        <taxon>Furculomyces</taxon>
    </lineage>
</organism>
<feature type="transmembrane region" description="Helical" evidence="4">
    <location>
        <begin position="769"/>
        <end position="786"/>
    </location>
</feature>
<keyword evidence="4" id="KW-1133">Transmembrane helix</keyword>
<comment type="pathway">
    <text evidence="1">Glycolipid biosynthesis; glycosylphosphatidylinositol-anchor biosynthesis.</text>
</comment>
<evidence type="ECO:0000256" key="3">
    <source>
        <dbReference type="SAM" id="MobiDB-lite"/>
    </source>
</evidence>
<gene>
    <name evidence="6" type="ORF">BB559_000545</name>
</gene>
<keyword evidence="4" id="KW-0812">Transmembrane</keyword>
<feature type="region of interest" description="Disordered" evidence="3">
    <location>
        <begin position="342"/>
        <end position="362"/>
    </location>
</feature>
<name>A0A2T9Z530_9FUNG</name>
<feature type="compositionally biased region" description="Polar residues" evidence="3">
    <location>
        <begin position="349"/>
        <end position="362"/>
    </location>
</feature>
<dbReference type="Pfam" id="PF10181">
    <property type="entry name" value="PIG-H"/>
    <property type="match status" value="1"/>
</dbReference>
<feature type="domain" description="Phosphatidylinositol N-acetylglucosaminyltransferase subunit H conserved" evidence="5">
    <location>
        <begin position="793"/>
        <end position="855"/>
    </location>
</feature>
<dbReference type="PANTHER" id="PTHR15231">
    <property type="entry name" value="PHOSPHATIDYLINOSITOL N-ACETYLGLUCOSAMINYLTRANSFERASE SUBUNIT H"/>
    <property type="match status" value="1"/>
</dbReference>
<accession>A0A2T9Z530</accession>
<keyword evidence="7" id="KW-1185">Reference proteome</keyword>
<dbReference type="GO" id="GO:0006506">
    <property type="term" value="P:GPI anchor biosynthetic process"/>
    <property type="evidence" value="ECO:0007669"/>
    <property type="project" value="UniProtKB-UniPathway"/>
</dbReference>
<comment type="similarity">
    <text evidence="2">Belongs to the PIGH family.</text>
</comment>
<dbReference type="EMBL" id="MBFT01000026">
    <property type="protein sequence ID" value="PVU99644.1"/>
    <property type="molecule type" value="Genomic_DNA"/>
</dbReference>
<dbReference type="STRING" id="61424.A0A2T9Z530"/>
<proteinExistence type="inferred from homology"/>
<dbReference type="InterPro" id="IPR019328">
    <property type="entry name" value="PIGH-H_dom"/>
</dbReference>
<keyword evidence="4" id="KW-0472">Membrane</keyword>
<dbReference type="PANTHER" id="PTHR15231:SF1">
    <property type="entry name" value="PHOSPHATIDYLINOSITOL N-ACETYLGLUCOSAMINYLTRANSFERASE SUBUNIT H"/>
    <property type="match status" value="1"/>
</dbReference>
<feature type="region of interest" description="Disordered" evidence="3">
    <location>
        <begin position="285"/>
        <end position="304"/>
    </location>
</feature>
<comment type="caution">
    <text evidence="6">The sequence shown here is derived from an EMBL/GenBank/DDBJ whole genome shotgun (WGS) entry which is preliminary data.</text>
</comment>
<dbReference type="InterPro" id="IPR044215">
    <property type="entry name" value="PIG-H"/>
</dbReference>
<protein>
    <recommendedName>
        <fullName evidence="5">Phosphatidylinositol N-acetylglucosaminyltransferase subunit H conserved domain-containing protein</fullName>
    </recommendedName>
</protein>
<dbReference type="OrthoDB" id="6256716at2759"/>
<evidence type="ECO:0000259" key="5">
    <source>
        <dbReference type="Pfam" id="PF10181"/>
    </source>
</evidence>
<dbReference type="Proteomes" id="UP000245699">
    <property type="component" value="Unassembled WGS sequence"/>
</dbReference>
<evidence type="ECO:0000256" key="1">
    <source>
        <dbReference type="ARBA" id="ARBA00004687"/>
    </source>
</evidence>
<dbReference type="AlphaFoldDB" id="A0A2T9Z530"/>
<evidence type="ECO:0000313" key="6">
    <source>
        <dbReference type="EMBL" id="PVU99644.1"/>
    </source>
</evidence>
<dbReference type="GO" id="GO:0000506">
    <property type="term" value="C:glycosylphosphatidylinositol-N-acetylglucosaminyltransferase (GPI-GnT) complex"/>
    <property type="evidence" value="ECO:0007669"/>
    <property type="project" value="InterPro"/>
</dbReference>
<sequence>MDNTDYYSTLPLYGLEPENLAADLDYILLHSGSNNSEITPQRSEETFALKSNSEKQNKHFYNLNNNLSQQSGENFQKYKNESHNTLASDTSNQSQINNDLQRKQRINTDARVNDIAIQDTSEKTPKKNIPFQETQSKLQFPRVQNEEPRKNHAFDKMESIHTENLILNGSLSKKDYNSMKRNTFSLYNSDVPPGNNFNHTDTDYTKTSSIPLKNLIKYDARSQLFSGNFLTLSSVSENSQEIKIDNGASENQAKDFIETEKIKKIHLLDSIDDNVHTKVYKSFVTDSSSPESGTNNTSNYTSGHELFRNNTNPLIFNPTVPINLYKTFSTTKKLEDEQILNATKPLEDTSPQKNRNNSKNKFLSSTGSKIWRKFYDGKGFGVTQQYPENQKKSFFSFNSRSKDSFFKSFRKGHERTHSADWTYNGGLRFGRYPKNESQAPDTIFAEDSQLGDQKLNNLYFENSEPKDETKKDQNDTNISHSSLRKIFLSVSELPKSNICIDNMGNGKPEYNDGNYKNTNKTTIKDIENIDLSTSVPTFEIGGKSNRVLGENSEKRSLLNSINNRVNGAKETIDNGTLNETNKNFFNSSPIPHKENLILQENSDTREHDSYIDEMSTNNFHDIVGANMHTGYNPNSNDGYSLKSGTQRLKSIHSTMERKDIRNSTIIGSMKDGSLINFSKKQGLQKYTHSEIKTKLEQKQGSVDEESTYCGKVGETKTLASKGRLVLTRYRRSHDVVEFTADYELTIIGWGDLITLAIGVIGIQTVFYDYWAVPIIPVVVYYIYMLLKVKKERLVVVRDVGVQIESQKFVGFKSIRLIDLENIKDVVIHEGLSKFRYRFFLSILLNSNEYSAVVFPSILPELPFLKPVYYGTKEFLFKTKNQ</sequence>